<dbReference type="RefSeq" id="XP_069207283.1">
    <property type="nucleotide sequence ID" value="XM_069355212.1"/>
</dbReference>
<dbReference type="GeneID" id="95987804"/>
<gene>
    <name evidence="2" type="ORF">Q8F55_006761</name>
</gene>
<evidence type="ECO:0008006" key="4">
    <source>
        <dbReference type="Google" id="ProtNLM"/>
    </source>
</evidence>
<organism evidence="2 3">
    <name type="scientific">Vanrija albida</name>
    <dbReference type="NCBI Taxonomy" id="181172"/>
    <lineage>
        <taxon>Eukaryota</taxon>
        <taxon>Fungi</taxon>
        <taxon>Dikarya</taxon>
        <taxon>Basidiomycota</taxon>
        <taxon>Agaricomycotina</taxon>
        <taxon>Tremellomycetes</taxon>
        <taxon>Trichosporonales</taxon>
        <taxon>Trichosporonaceae</taxon>
        <taxon>Vanrija</taxon>
    </lineage>
</organism>
<proteinExistence type="predicted"/>
<evidence type="ECO:0000313" key="3">
    <source>
        <dbReference type="Proteomes" id="UP001565368"/>
    </source>
</evidence>
<evidence type="ECO:0000256" key="1">
    <source>
        <dbReference type="SAM" id="MobiDB-lite"/>
    </source>
</evidence>
<name>A0ABR3PY16_9TREE</name>
<evidence type="ECO:0000313" key="2">
    <source>
        <dbReference type="EMBL" id="KAL1407339.1"/>
    </source>
</evidence>
<dbReference type="EMBL" id="JBBXJM010000005">
    <property type="protein sequence ID" value="KAL1407339.1"/>
    <property type="molecule type" value="Genomic_DNA"/>
</dbReference>
<feature type="compositionally biased region" description="Pro residues" evidence="1">
    <location>
        <begin position="100"/>
        <end position="109"/>
    </location>
</feature>
<sequence>MAASDGTLTIVDLCDPQPGQGRPPTPACALCGGAVLDQGWQADWAVLGVSARAGRLDDDEAFTTRHRAAAHAYCVGVVRALAGAEARALLAYAIPRWPAPPAASPAPTPDPRELGAPAPAPPASPRRPTGLAALPEPVLRRIAHHLPGLGDLLALQGTCGALRALALPRGACAALGAAAARAFVDALATEHGWDPGPTADDVFERPLAEAFACARGAEGADTLRWWLVAPGWRARRAVWACVAASAAAARDAALGELHAS</sequence>
<accession>A0ABR3PY16</accession>
<dbReference type="Proteomes" id="UP001565368">
    <property type="component" value="Unassembled WGS sequence"/>
</dbReference>
<comment type="caution">
    <text evidence="2">The sequence shown here is derived from an EMBL/GenBank/DDBJ whole genome shotgun (WGS) entry which is preliminary data.</text>
</comment>
<protein>
    <recommendedName>
        <fullName evidence="4">F-box domain-containing protein</fullName>
    </recommendedName>
</protein>
<feature type="region of interest" description="Disordered" evidence="1">
    <location>
        <begin position="100"/>
        <end position="131"/>
    </location>
</feature>
<reference evidence="2 3" key="1">
    <citation type="submission" date="2023-08" db="EMBL/GenBank/DDBJ databases">
        <title>Annotated Genome Sequence of Vanrija albida AlHP1.</title>
        <authorList>
            <person name="Herzog R."/>
        </authorList>
    </citation>
    <scope>NUCLEOTIDE SEQUENCE [LARGE SCALE GENOMIC DNA]</scope>
    <source>
        <strain evidence="2 3">AlHP1</strain>
    </source>
</reference>
<keyword evidence="3" id="KW-1185">Reference proteome</keyword>